<reference evidence="11" key="1">
    <citation type="submission" date="2025-08" db="UniProtKB">
        <authorList>
            <consortium name="RefSeq"/>
        </authorList>
    </citation>
    <scope>IDENTIFICATION</scope>
</reference>
<organism evidence="10 11">
    <name type="scientific">Diaphorina citri</name>
    <name type="common">Asian citrus psyllid</name>
    <dbReference type="NCBI Taxonomy" id="121845"/>
    <lineage>
        <taxon>Eukaryota</taxon>
        <taxon>Metazoa</taxon>
        <taxon>Ecdysozoa</taxon>
        <taxon>Arthropoda</taxon>
        <taxon>Hexapoda</taxon>
        <taxon>Insecta</taxon>
        <taxon>Pterygota</taxon>
        <taxon>Neoptera</taxon>
        <taxon>Paraneoptera</taxon>
        <taxon>Hemiptera</taxon>
        <taxon>Sternorrhyncha</taxon>
        <taxon>Psylloidea</taxon>
        <taxon>Psyllidae</taxon>
        <taxon>Diaphorininae</taxon>
        <taxon>Diaphorina</taxon>
    </lineage>
</organism>
<feature type="region of interest" description="Disordered" evidence="9">
    <location>
        <begin position="32"/>
        <end position="53"/>
    </location>
</feature>
<name>A0A1S3DLG8_DIACI</name>
<dbReference type="GeneID" id="103520709"/>
<accession>A0A1S3DLG8</accession>
<dbReference type="PRINTS" id="PR00395">
    <property type="entry name" value="RIBOSOMALS2"/>
</dbReference>
<dbReference type="Pfam" id="PF00318">
    <property type="entry name" value="Ribosomal_S2"/>
    <property type="match status" value="1"/>
</dbReference>
<evidence type="ECO:0000256" key="3">
    <source>
        <dbReference type="ARBA" id="ARBA00022980"/>
    </source>
</evidence>
<dbReference type="GO" id="GO:0005743">
    <property type="term" value="C:mitochondrial inner membrane"/>
    <property type="evidence" value="ECO:0007669"/>
    <property type="project" value="UniProtKB-ARBA"/>
</dbReference>
<comment type="similarity">
    <text evidence="2">Belongs to the universal ribosomal protein uS2 family.</text>
</comment>
<evidence type="ECO:0000256" key="9">
    <source>
        <dbReference type="SAM" id="MobiDB-lite"/>
    </source>
</evidence>
<keyword evidence="3 11" id="KW-0689">Ribosomal protein</keyword>
<dbReference type="PANTHER" id="PTHR12534">
    <property type="entry name" value="30S RIBOSOMAL PROTEIN S2 PROKARYOTIC AND ORGANELLAR"/>
    <property type="match status" value="1"/>
</dbReference>
<dbReference type="PROSITE" id="PS00962">
    <property type="entry name" value="RIBOSOMAL_S2_1"/>
    <property type="match status" value="1"/>
</dbReference>
<dbReference type="GO" id="GO:0003735">
    <property type="term" value="F:structural constituent of ribosome"/>
    <property type="evidence" value="ECO:0007669"/>
    <property type="project" value="InterPro"/>
</dbReference>
<evidence type="ECO:0000256" key="6">
    <source>
        <dbReference type="ARBA" id="ARBA00059792"/>
    </source>
</evidence>
<keyword evidence="4" id="KW-0496">Mitochondrion</keyword>
<comment type="subcellular location">
    <subcellularLocation>
        <location evidence="1">Mitochondrion</location>
    </subcellularLocation>
</comment>
<dbReference type="InterPro" id="IPR001865">
    <property type="entry name" value="Ribosomal_uS2"/>
</dbReference>
<dbReference type="InterPro" id="IPR018130">
    <property type="entry name" value="Ribosomal_uS2_CS"/>
</dbReference>
<gene>
    <name evidence="11" type="primary">LOC103520709</name>
</gene>
<dbReference type="PaxDb" id="121845-A0A1S3DLG8"/>
<dbReference type="STRING" id="121845.A0A1S3DLG8"/>
<evidence type="ECO:0000256" key="7">
    <source>
        <dbReference type="ARBA" id="ARBA00071390"/>
    </source>
</evidence>
<dbReference type="OMA" id="PYIFMEK"/>
<dbReference type="InterPro" id="IPR005706">
    <property type="entry name" value="Ribosomal_uS2_bac/mit/plastid"/>
</dbReference>
<evidence type="ECO:0000256" key="8">
    <source>
        <dbReference type="ARBA" id="ARBA00083109"/>
    </source>
</evidence>
<dbReference type="KEGG" id="dci:103520709"/>
<comment type="function">
    <text evidence="6">Required for mitoribosome formation and stability, and mitochondrial translation.</text>
</comment>
<sequence length="268" mass="30319">MIHPCLRLSINSRLSTQTHYLFKKLSTVPNVDPLPSTSNTESKDTSQEPEVPNPLRYHDYFQVRNLVKVKDMFDAKVHLGHKIGSLDERMKPYIYGVRQGQIIFDLDQSAELLRDALNFVAHIAYRDGIVLFVGQSAQNSLLIEKTAQDCQEFAHTRFWRQGMFTNSEKLFRAVTRLPDLVILTNTLTTVLEPNPAIGEAAKMCIPTVGIVDSNCNPNLITYPVPGNDDTPSAIQYYCQVFKTAILKGKKAKQDTLKLLSEKQEVQHN</sequence>
<dbReference type="RefSeq" id="XP_008484030.1">
    <property type="nucleotide sequence ID" value="XM_008485808.3"/>
</dbReference>
<keyword evidence="10" id="KW-1185">Reference proteome</keyword>
<dbReference type="InterPro" id="IPR023591">
    <property type="entry name" value="Ribosomal_uS2_flav_dom_sf"/>
</dbReference>
<protein>
    <recommendedName>
        <fullName evidence="7">Small ribosomal subunit protein uS2m</fullName>
    </recommendedName>
    <alternativeName>
        <fullName evidence="8">28S ribosomal protein S2, mitochondrial</fullName>
    </alternativeName>
</protein>
<dbReference type="AlphaFoldDB" id="A0A1S3DLG8"/>
<evidence type="ECO:0000313" key="10">
    <source>
        <dbReference type="Proteomes" id="UP000079169"/>
    </source>
</evidence>
<evidence type="ECO:0000256" key="2">
    <source>
        <dbReference type="ARBA" id="ARBA00006242"/>
    </source>
</evidence>
<proteinExistence type="inferred from homology"/>
<evidence type="ECO:0000256" key="1">
    <source>
        <dbReference type="ARBA" id="ARBA00004173"/>
    </source>
</evidence>
<dbReference type="NCBIfam" id="TIGR01011">
    <property type="entry name" value="rpsB_bact"/>
    <property type="match status" value="1"/>
</dbReference>
<dbReference type="GO" id="GO:0005763">
    <property type="term" value="C:mitochondrial small ribosomal subunit"/>
    <property type="evidence" value="ECO:0007669"/>
    <property type="project" value="UniProtKB-ARBA"/>
</dbReference>
<dbReference type="FunFam" id="3.40.50.10490:FF:000026">
    <property type="entry name" value="28S ribosomal protein S2, mitochondrial"/>
    <property type="match status" value="1"/>
</dbReference>
<dbReference type="CDD" id="cd01425">
    <property type="entry name" value="RPS2"/>
    <property type="match status" value="1"/>
</dbReference>
<keyword evidence="5" id="KW-0687">Ribonucleoprotein</keyword>
<dbReference type="Proteomes" id="UP000079169">
    <property type="component" value="Unplaced"/>
</dbReference>
<dbReference type="PANTHER" id="PTHR12534:SF0">
    <property type="entry name" value="SMALL RIBOSOMAL SUBUNIT PROTEIN US2M"/>
    <property type="match status" value="1"/>
</dbReference>
<dbReference type="Gene3D" id="3.40.50.10490">
    <property type="entry name" value="Glucose-6-phosphate isomerase like protein, domain 1"/>
    <property type="match status" value="1"/>
</dbReference>
<evidence type="ECO:0000256" key="5">
    <source>
        <dbReference type="ARBA" id="ARBA00023274"/>
    </source>
</evidence>
<dbReference type="SUPFAM" id="SSF52313">
    <property type="entry name" value="Ribosomal protein S2"/>
    <property type="match status" value="1"/>
</dbReference>
<evidence type="ECO:0000256" key="4">
    <source>
        <dbReference type="ARBA" id="ARBA00023128"/>
    </source>
</evidence>
<dbReference type="HAMAP" id="MF_00291_B">
    <property type="entry name" value="Ribosomal_uS2_B"/>
    <property type="match status" value="1"/>
</dbReference>
<dbReference type="GO" id="GO:0006412">
    <property type="term" value="P:translation"/>
    <property type="evidence" value="ECO:0007669"/>
    <property type="project" value="InterPro"/>
</dbReference>
<evidence type="ECO:0000313" key="11">
    <source>
        <dbReference type="RefSeq" id="XP_008484030.1"/>
    </source>
</evidence>